<evidence type="ECO:0000256" key="10">
    <source>
        <dbReference type="ARBA" id="ARBA00025854"/>
    </source>
</evidence>
<dbReference type="AlphaFoldDB" id="A0A336L2A4"/>
<dbReference type="VEuPathDB" id="VectorBase:CSON003095"/>
<evidence type="ECO:0000256" key="6">
    <source>
        <dbReference type="ARBA" id="ARBA00022824"/>
    </source>
</evidence>
<evidence type="ECO:0000256" key="8">
    <source>
        <dbReference type="ARBA" id="ARBA00023136"/>
    </source>
</evidence>
<evidence type="ECO:0000256" key="3">
    <source>
        <dbReference type="ARBA" id="ARBA00020280"/>
    </source>
</evidence>
<keyword evidence="6" id="KW-0256">Endoplasmic reticulum</keyword>
<keyword evidence="5 14" id="KW-0732">Signal</keyword>
<evidence type="ECO:0000256" key="12">
    <source>
        <dbReference type="SAM" id="MobiDB-lite"/>
    </source>
</evidence>
<dbReference type="EMBL" id="UFQT01001536">
    <property type="protein sequence ID" value="SSX30964.1"/>
    <property type="molecule type" value="Genomic_DNA"/>
</dbReference>
<evidence type="ECO:0000256" key="14">
    <source>
        <dbReference type="SAM" id="SignalP"/>
    </source>
</evidence>
<evidence type="ECO:0000256" key="5">
    <source>
        <dbReference type="ARBA" id="ARBA00022729"/>
    </source>
</evidence>
<evidence type="ECO:0000256" key="4">
    <source>
        <dbReference type="ARBA" id="ARBA00022692"/>
    </source>
</evidence>
<dbReference type="EMBL" id="UFQS01001536">
    <property type="protein sequence ID" value="SSX11396.1"/>
    <property type="molecule type" value="Genomic_DNA"/>
</dbReference>
<protein>
    <recommendedName>
        <fullName evidence="3">Translocon-associated protein subunit alpha</fullName>
    </recommendedName>
    <alternativeName>
        <fullName evidence="11">Signal sequence receptor subunit alpha</fullName>
    </alternativeName>
</protein>
<organism evidence="15">
    <name type="scientific">Culicoides sonorensis</name>
    <name type="common">Biting midge</name>
    <dbReference type="NCBI Taxonomy" id="179676"/>
    <lineage>
        <taxon>Eukaryota</taxon>
        <taxon>Metazoa</taxon>
        <taxon>Ecdysozoa</taxon>
        <taxon>Arthropoda</taxon>
        <taxon>Hexapoda</taxon>
        <taxon>Insecta</taxon>
        <taxon>Pterygota</taxon>
        <taxon>Neoptera</taxon>
        <taxon>Endopterygota</taxon>
        <taxon>Diptera</taxon>
        <taxon>Nematocera</taxon>
        <taxon>Chironomoidea</taxon>
        <taxon>Ceratopogonidae</taxon>
        <taxon>Ceratopogoninae</taxon>
        <taxon>Culicoides</taxon>
        <taxon>Monoculicoides</taxon>
    </lineage>
</organism>
<comment type="similarity">
    <text evidence="2">Belongs to the TRAP-alpha family.</text>
</comment>
<keyword evidence="7 13" id="KW-1133">Transmembrane helix</keyword>
<name>A0A336L2A4_CULSO</name>
<dbReference type="GO" id="GO:0005789">
    <property type="term" value="C:endoplasmic reticulum membrane"/>
    <property type="evidence" value="ECO:0007669"/>
    <property type="project" value="UniProtKB-SubCell"/>
</dbReference>
<dbReference type="OMA" id="ETICLFP"/>
<feature type="compositionally biased region" description="Polar residues" evidence="12">
    <location>
        <begin position="259"/>
        <end position="273"/>
    </location>
</feature>
<dbReference type="InterPro" id="IPR005595">
    <property type="entry name" value="TRAP_alpha"/>
</dbReference>
<dbReference type="PANTHER" id="PTHR12924">
    <property type="entry name" value="TRANSLOCON-ASSOCIATED PROTEIN, ALPHA SUBUNIT"/>
    <property type="match status" value="1"/>
</dbReference>
<evidence type="ECO:0000256" key="9">
    <source>
        <dbReference type="ARBA" id="ARBA00025620"/>
    </source>
</evidence>
<accession>A0A336L2A4</accession>
<comment type="subcellular location">
    <subcellularLocation>
        <location evidence="1">Endoplasmic reticulum membrane</location>
        <topology evidence="1">Single-pass type I membrane protein</topology>
    </subcellularLocation>
</comment>
<sequence>MKKIHIFLLFVLPSIICTFSPGNRFMVNASEDELDDELVDVETEDAVVTGEGETEDAEITTSPNADTRLLFTKPLYTPGVQFELPGGLPVEFLVGFANKGEEEFVVETVEASFRYPMDFNYFIQNFSAIAYNTVVKPGHDATISYSFVPSDTFAGRPFGLNIALNYRDANGIQYSEAVFNETVQIVEVDEGLDGETFFLYVFLAAIVVLLLVLGQQFLGSVGKKRRSPAQRKQVETGTSNTNDVDYDWLPPETLKKLQASPNSKVGSKSPKQSPRQRKAKRSVGSDD</sequence>
<keyword evidence="4 13" id="KW-0812">Transmembrane</keyword>
<feature type="chain" id="PRO_5033342855" description="Translocon-associated protein subunit alpha" evidence="14">
    <location>
        <begin position="19"/>
        <end position="287"/>
    </location>
</feature>
<feature type="signal peptide" evidence="14">
    <location>
        <begin position="1"/>
        <end position="18"/>
    </location>
</feature>
<reference evidence="16" key="2">
    <citation type="submission" date="2018-07" db="EMBL/GenBank/DDBJ databases">
        <authorList>
            <person name="Quirk P.G."/>
            <person name="Krulwich T.A."/>
        </authorList>
    </citation>
    <scope>NUCLEOTIDE SEQUENCE</scope>
</reference>
<feature type="transmembrane region" description="Helical" evidence="13">
    <location>
        <begin position="197"/>
        <end position="218"/>
    </location>
</feature>
<evidence type="ECO:0000256" key="7">
    <source>
        <dbReference type="ARBA" id="ARBA00022989"/>
    </source>
</evidence>
<evidence type="ECO:0000256" key="13">
    <source>
        <dbReference type="SAM" id="Phobius"/>
    </source>
</evidence>
<reference evidence="15" key="1">
    <citation type="submission" date="2018-04" db="EMBL/GenBank/DDBJ databases">
        <authorList>
            <person name="Go L.Y."/>
            <person name="Mitchell J.A."/>
        </authorList>
    </citation>
    <scope>NUCLEOTIDE SEQUENCE</scope>
    <source>
        <tissue evidence="15">Whole organism</tissue>
    </source>
</reference>
<dbReference type="PANTHER" id="PTHR12924:SF0">
    <property type="entry name" value="TRANSLOCON-ASSOCIATED PROTEIN SUBUNIT ALPHA"/>
    <property type="match status" value="1"/>
</dbReference>
<comment type="function">
    <text evidence="9">TRAP proteins are part of a complex whose function is to bind calcium to the ER membrane and thereby regulate the retention of ER resident proteins. May be involved in the recycling of the translocation apparatus after completion of the translocation process or may function as a membrane-bound chaperone facilitating folding of translocated proteins.</text>
</comment>
<proteinExistence type="inferred from homology"/>
<evidence type="ECO:0000313" key="16">
    <source>
        <dbReference type="EMBL" id="SSX30964.1"/>
    </source>
</evidence>
<dbReference type="Pfam" id="PF03896">
    <property type="entry name" value="TRAP_alpha"/>
    <property type="match status" value="1"/>
</dbReference>
<evidence type="ECO:0000256" key="1">
    <source>
        <dbReference type="ARBA" id="ARBA00004115"/>
    </source>
</evidence>
<feature type="region of interest" description="Disordered" evidence="12">
    <location>
        <begin position="224"/>
        <end position="287"/>
    </location>
</feature>
<comment type="subunit">
    <text evidence="10">Heterotetramer of TRAP-alpha, TRAP-beta, TRAP-delta and TRAP-gamma. Interacts with palmitoylated calnexin (CALX), the interaction is required for efficient folding of glycosylated proteins.</text>
</comment>
<evidence type="ECO:0000313" key="15">
    <source>
        <dbReference type="EMBL" id="SSX11396.1"/>
    </source>
</evidence>
<keyword evidence="8 13" id="KW-0472">Membrane</keyword>
<evidence type="ECO:0000256" key="11">
    <source>
        <dbReference type="ARBA" id="ARBA00031071"/>
    </source>
</evidence>
<gene>
    <name evidence="15" type="primary">CSON003095</name>
</gene>
<evidence type="ECO:0000256" key="2">
    <source>
        <dbReference type="ARBA" id="ARBA00006776"/>
    </source>
</evidence>